<evidence type="ECO:0000313" key="3">
    <source>
        <dbReference type="EMBL" id="RGZ51051.1"/>
    </source>
</evidence>
<organism evidence="3 4">
    <name type="scientific">Bacteroides uniformis</name>
    <dbReference type="NCBI Taxonomy" id="820"/>
    <lineage>
        <taxon>Bacteria</taxon>
        <taxon>Pseudomonadati</taxon>
        <taxon>Bacteroidota</taxon>
        <taxon>Bacteroidia</taxon>
        <taxon>Bacteroidales</taxon>
        <taxon>Bacteroidaceae</taxon>
        <taxon>Bacteroides</taxon>
    </lineage>
</organism>
<dbReference type="Proteomes" id="UP000438773">
    <property type="component" value="Unassembled WGS sequence"/>
</dbReference>
<evidence type="ECO:0000313" key="2">
    <source>
        <dbReference type="EMBL" id="KAB4122052.1"/>
    </source>
</evidence>
<reference evidence="5 6" key="2">
    <citation type="journal article" date="2019" name="Nat. Med.">
        <title>A library of human gut bacterial isolates paired with longitudinal multiomics data enables mechanistic microbiome research.</title>
        <authorList>
            <person name="Poyet M."/>
            <person name="Groussin M."/>
            <person name="Gibbons S.M."/>
            <person name="Avila-Pacheco J."/>
            <person name="Jiang X."/>
            <person name="Kearney S.M."/>
            <person name="Perrotta A.R."/>
            <person name="Berdy B."/>
            <person name="Zhao S."/>
            <person name="Lieberman T.D."/>
            <person name="Swanson P.K."/>
            <person name="Smith M."/>
            <person name="Roesemann S."/>
            <person name="Alexander J.E."/>
            <person name="Rich S.A."/>
            <person name="Livny J."/>
            <person name="Vlamakis H."/>
            <person name="Clish C."/>
            <person name="Bullock K."/>
            <person name="Deik A."/>
            <person name="Scott J."/>
            <person name="Pierce K.A."/>
            <person name="Xavier R.J."/>
            <person name="Alm E.J."/>
        </authorList>
    </citation>
    <scope>NUCLEOTIDE SEQUENCE [LARGE SCALE GENOMIC DNA]</scope>
    <source>
        <strain evidence="1 6">BIOML-A36</strain>
        <strain evidence="2 5">BIOML-A37</strain>
    </source>
</reference>
<proteinExistence type="predicted"/>
<accession>A0A413NR18</accession>
<dbReference type="EMBL" id="QSEE01000002">
    <property type="protein sequence ID" value="RGZ51051.1"/>
    <property type="molecule type" value="Genomic_DNA"/>
</dbReference>
<comment type="caution">
    <text evidence="3">The sequence shown here is derived from an EMBL/GenBank/DDBJ whole genome shotgun (WGS) entry which is preliminary data.</text>
</comment>
<dbReference type="Proteomes" id="UP000441711">
    <property type="component" value="Unassembled WGS sequence"/>
</dbReference>
<name>A0A413NR18_BACUN</name>
<evidence type="ECO:0000313" key="6">
    <source>
        <dbReference type="Proteomes" id="UP000441711"/>
    </source>
</evidence>
<gene>
    <name evidence="3" type="ORF">DW988_04480</name>
    <name evidence="1" type="ORF">GAQ70_15975</name>
    <name evidence="2" type="ORF">GAQ75_17735</name>
</gene>
<dbReference type="EMBL" id="WCUP01000011">
    <property type="protein sequence ID" value="KAB4108189.1"/>
    <property type="molecule type" value="Genomic_DNA"/>
</dbReference>
<evidence type="ECO:0000313" key="4">
    <source>
        <dbReference type="Proteomes" id="UP000283684"/>
    </source>
</evidence>
<evidence type="ECO:0000313" key="5">
    <source>
        <dbReference type="Proteomes" id="UP000438773"/>
    </source>
</evidence>
<evidence type="ECO:0000313" key="1">
    <source>
        <dbReference type="EMBL" id="KAB4108189.1"/>
    </source>
</evidence>
<sequence length="61" mass="7152">MKPYIIISMSLITYSDRRIPLEIVESHILTKPLKAIKEKLLDAFFTMKDKPVNVELKIKHI</sequence>
<reference evidence="3 4" key="1">
    <citation type="submission" date="2018-08" db="EMBL/GenBank/DDBJ databases">
        <title>A genome reference for cultivated species of the human gut microbiota.</title>
        <authorList>
            <person name="Zou Y."/>
            <person name="Xue W."/>
            <person name="Luo G."/>
        </authorList>
    </citation>
    <scope>NUCLEOTIDE SEQUENCE [LARGE SCALE GENOMIC DNA]</scope>
    <source>
        <strain evidence="3 4">AM50-4</strain>
    </source>
</reference>
<dbReference type="AlphaFoldDB" id="A0A413NR18"/>
<dbReference type="Proteomes" id="UP000283684">
    <property type="component" value="Unassembled WGS sequence"/>
</dbReference>
<protein>
    <submittedName>
        <fullName evidence="3">Uncharacterized protein</fullName>
    </submittedName>
</protein>
<dbReference type="EMBL" id="WCUQ01000011">
    <property type="protein sequence ID" value="KAB4122052.1"/>
    <property type="molecule type" value="Genomic_DNA"/>
</dbReference>